<dbReference type="Proteomes" id="UP000789390">
    <property type="component" value="Unassembled WGS sequence"/>
</dbReference>
<protein>
    <submittedName>
        <fullName evidence="1">Uncharacterized protein</fullName>
    </submittedName>
</protein>
<dbReference type="AlphaFoldDB" id="A0A8J2S174"/>
<keyword evidence="2" id="KW-1185">Reference proteome</keyword>
<evidence type="ECO:0000313" key="2">
    <source>
        <dbReference type="Proteomes" id="UP000789390"/>
    </source>
</evidence>
<sequence length="178" mass="19469">MGDFDGDKEAFKVEMSMFILQPKSLENCKVVFQLGSSIQLDETTGTSFSNITTTSEYELMNVVKAASVTNHINLLRPDAFISPAKTNMESSFEKLSIVTSPGTVCPSPPAPTLPSVSADLNGSFQELFKEPLFVEALPAQAGFPSILRPFNVQQQPKEHAAREIDAGNPIQFQMMTIH</sequence>
<proteinExistence type="predicted"/>
<gene>
    <name evidence="1" type="ORF">DGAL_LOCUS14421</name>
</gene>
<organism evidence="1 2">
    <name type="scientific">Daphnia galeata</name>
    <dbReference type="NCBI Taxonomy" id="27404"/>
    <lineage>
        <taxon>Eukaryota</taxon>
        <taxon>Metazoa</taxon>
        <taxon>Ecdysozoa</taxon>
        <taxon>Arthropoda</taxon>
        <taxon>Crustacea</taxon>
        <taxon>Branchiopoda</taxon>
        <taxon>Diplostraca</taxon>
        <taxon>Cladocera</taxon>
        <taxon>Anomopoda</taxon>
        <taxon>Daphniidae</taxon>
        <taxon>Daphnia</taxon>
    </lineage>
</organism>
<dbReference type="EMBL" id="CAKKLH010000307">
    <property type="protein sequence ID" value="CAH0110817.1"/>
    <property type="molecule type" value="Genomic_DNA"/>
</dbReference>
<evidence type="ECO:0000313" key="1">
    <source>
        <dbReference type="EMBL" id="CAH0110817.1"/>
    </source>
</evidence>
<dbReference type="OrthoDB" id="21128at2759"/>
<reference evidence="1" key="1">
    <citation type="submission" date="2021-11" db="EMBL/GenBank/DDBJ databases">
        <authorList>
            <person name="Schell T."/>
        </authorList>
    </citation>
    <scope>NUCLEOTIDE SEQUENCE</scope>
    <source>
        <strain evidence="1">M5</strain>
    </source>
</reference>
<comment type="caution">
    <text evidence="1">The sequence shown here is derived from an EMBL/GenBank/DDBJ whole genome shotgun (WGS) entry which is preliminary data.</text>
</comment>
<name>A0A8J2S174_9CRUS</name>
<accession>A0A8J2S174</accession>